<dbReference type="SUPFAM" id="SSF55874">
    <property type="entry name" value="ATPase domain of HSP90 chaperone/DNA topoisomerase II/histidine kinase"/>
    <property type="match status" value="1"/>
</dbReference>
<keyword evidence="7" id="KW-0067">ATP-binding</keyword>
<dbReference type="Gene3D" id="1.20.5.1930">
    <property type="match status" value="1"/>
</dbReference>
<evidence type="ECO:0000256" key="7">
    <source>
        <dbReference type="ARBA" id="ARBA00022840"/>
    </source>
</evidence>
<dbReference type="InterPro" id="IPR005467">
    <property type="entry name" value="His_kinase_dom"/>
</dbReference>
<evidence type="ECO:0000256" key="3">
    <source>
        <dbReference type="ARBA" id="ARBA00022553"/>
    </source>
</evidence>
<comment type="catalytic activity">
    <reaction evidence="1">
        <text>ATP + protein L-histidine = ADP + protein N-phospho-L-histidine.</text>
        <dbReference type="EC" id="2.7.13.3"/>
    </reaction>
</comment>
<dbReference type="SMART" id="SM00028">
    <property type="entry name" value="TPR"/>
    <property type="match status" value="4"/>
</dbReference>
<dbReference type="EMBL" id="CP040908">
    <property type="protein sequence ID" value="QLL59693.1"/>
    <property type="molecule type" value="Genomic_DNA"/>
</dbReference>
<feature type="transmembrane region" description="Helical" evidence="11">
    <location>
        <begin position="383"/>
        <end position="402"/>
    </location>
</feature>
<keyword evidence="5" id="KW-0547">Nucleotide-binding</keyword>
<accession>A0A7H9DWW3</accession>
<evidence type="ECO:0000256" key="2">
    <source>
        <dbReference type="ARBA" id="ARBA00012438"/>
    </source>
</evidence>
<dbReference type="InterPro" id="IPR011990">
    <property type="entry name" value="TPR-like_helical_dom_sf"/>
</dbReference>
<dbReference type="InterPro" id="IPR019734">
    <property type="entry name" value="TPR_rpt"/>
</dbReference>
<feature type="repeat" description="TPR" evidence="9">
    <location>
        <begin position="146"/>
        <end position="179"/>
    </location>
</feature>
<dbReference type="AlphaFoldDB" id="A0A7H9DWW3"/>
<proteinExistence type="predicted"/>
<evidence type="ECO:0000313" key="14">
    <source>
        <dbReference type="Proteomes" id="UP000510643"/>
    </source>
</evidence>
<dbReference type="GO" id="GO:0000155">
    <property type="term" value="F:phosphorelay sensor kinase activity"/>
    <property type="evidence" value="ECO:0007669"/>
    <property type="project" value="InterPro"/>
</dbReference>
<dbReference type="KEGG" id="efal:FH779_17080"/>
<dbReference type="InterPro" id="IPR011712">
    <property type="entry name" value="Sig_transdc_His_kin_sub3_dim/P"/>
</dbReference>
<dbReference type="PANTHER" id="PTHR24421:SF10">
    <property type="entry name" value="NITRATE_NITRITE SENSOR PROTEIN NARQ"/>
    <property type="match status" value="1"/>
</dbReference>
<evidence type="ECO:0000259" key="12">
    <source>
        <dbReference type="PROSITE" id="PS50109"/>
    </source>
</evidence>
<keyword evidence="11" id="KW-1133">Transmembrane helix</keyword>
<dbReference type="InterPro" id="IPR036890">
    <property type="entry name" value="HATPase_C_sf"/>
</dbReference>
<protein>
    <recommendedName>
        <fullName evidence="2">histidine kinase</fullName>
        <ecNumber evidence="2">2.7.13.3</ecNumber>
    </recommendedName>
</protein>
<organism evidence="13 14">
    <name type="scientific">Empedobacter falsenii</name>
    <dbReference type="NCBI Taxonomy" id="343874"/>
    <lineage>
        <taxon>Bacteria</taxon>
        <taxon>Pseudomonadati</taxon>
        <taxon>Bacteroidota</taxon>
        <taxon>Flavobacteriia</taxon>
        <taxon>Flavobacteriales</taxon>
        <taxon>Weeksellaceae</taxon>
        <taxon>Empedobacter</taxon>
    </lineage>
</organism>
<evidence type="ECO:0000256" key="1">
    <source>
        <dbReference type="ARBA" id="ARBA00000085"/>
    </source>
</evidence>
<dbReference type="PROSITE" id="PS50109">
    <property type="entry name" value="HIS_KIN"/>
    <property type="match status" value="1"/>
</dbReference>
<reference evidence="13 14" key="1">
    <citation type="submission" date="2019-06" db="EMBL/GenBank/DDBJ databases">
        <title>Emergence of pandrug resistant Empedobacter falsenii in China.</title>
        <authorList>
            <person name="Dong N."/>
            <person name="Chen S."/>
            <person name="Zhang R."/>
        </authorList>
    </citation>
    <scope>NUCLEOTIDE SEQUENCE [LARGE SCALE GENOMIC DNA]</scope>
    <source>
        <strain evidence="13 14">1681-1</strain>
    </source>
</reference>
<dbReference type="EC" id="2.7.13.3" evidence="2"/>
<keyword evidence="10" id="KW-0175">Coiled coil</keyword>
<keyword evidence="3" id="KW-0597">Phosphoprotein</keyword>
<dbReference type="Gene3D" id="1.25.40.10">
    <property type="entry name" value="Tetratricopeptide repeat domain"/>
    <property type="match status" value="2"/>
</dbReference>
<keyword evidence="6" id="KW-0418">Kinase</keyword>
<feature type="domain" description="Histidine kinase" evidence="12">
    <location>
        <begin position="435"/>
        <end position="623"/>
    </location>
</feature>
<evidence type="ECO:0000256" key="9">
    <source>
        <dbReference type="PROSITE-ProRule" id="PRU00339"/>
    </source>
</evidence>
<evidence type="ECO:0000256" key="5">
    <source>
        <dbReference type="ARBA" id="ARBA00022741"/>
    </source>
</evidence>
<keyword evidence="4" id="KW-0808">Transferase</keyword>
<dbReference type="Pfam" id="PF02518">
    <property type="entry name" value="HATPase_c"/>
    <property type="match status" value="1"/>
</dbReference>
<evidence type="ECO:0000313" key="13">
    <source>
        <dbReference type="EMBL" id="QLL59693.1"/>
    </source>
</evidence>
<evidence type="ECO:0000256" key="4">
    <source>
        <dbReference type="ARBA" id="ARBA00022679"/>
    </source>
</evidence>
<dbReference type="GO" id="GO:0016020">
    <property type="term" value="C:membrane"/>
    <property type="evidence" value="ECO:0007669"/>
    <property type="project" value="InterPro"/>
</dbReference>
<name>A0A7H9DWW3_9FLAO</name>
<dbReference type="CDD" id="cd16917">
    <property type="entry name" value="HATPase_UhpB-NarQ-NarX-like"/>
    <property type="match status" value="1"/>
</dbReference>
<sequence>MNIKLYLLTIFIFSTIIFGQQNKYDEVVRQYYSIYENHADLNKAYIAVEKAYKLSKYIKSEKWLAKTAYGVGYCNYVFEKDSISEIYLNESILNAEKSKDYEILAKAFNVKGSIYNYQKNYKKALNYFHQSIRYSESIDQLSDNTANVLSNIANIYITEHDTINAKKYYHEAVKIQRKNRLYKSLSNTYNSLGVLYMDTNKDSALYYINNSLMLAINNKLENELVDKYLNLGIIYLNFNDINNYDKAKYNLIKALKLAYKHKTSRYKFQGNLYLGIYYKKAERDFITSKNYLETALSLINNNKDKEYNLALYKELSDVYYKLSDFKNAYKFKSLENDLKNQISDTEKNKQIHEIQTKFDVERKDFQIDLLHLQQKNQEIENRWIIIVSLISILGLLSLGILYRSKQRKKNLLQLQQSEVKRMQDVVKSQDNERNRIAKELHDGVGNKLAVFKNILYQDVFTQEDIDYLQTGTKNLMKEIREISHNLSLSILNQKTALELVVELVETFQRKTTINIELIIYPNEAFDLLDEEQKIHLYRILQEILHNIYKHADAQNVSITVTRHHMMFNLIIEDDGKGFDIKETKQGIGILNINERINLIGGVLKVDSVLGNGTTIIITLNEEDKNRIG</sequence>
<dbReference type="GO" id="GO:0005524">
    <property type="term" value="F:ATP binding"/>
    <property type="evidence" value="ECO:0007669"/>
    <property type="project" value="UniProtKB-KW"/>
</dbReference>
<dbReference type="Pfam" id="PF07730">
    <property type="entry name" value="HisKA_3"/>
    <property type="match status" value="1"/>
</dbReference>
<dbReference type="SUPFAM" id="SSF48452">
    <property type="entry name" value="TPR-like"/>
    <property type="match status" value="2"/>
</dbReference>
<evidence type="ECO:0000256" key="6">
    <source>
        <dbReference type="ARBA" id="ARBA00022777"/>
    </source>
</evidence>
<dbReference type="InterPro" id="IPR003594">
    <property type="entry name" value="HATPase_dom"/>
</dbReference>
<keyword evidence="8" id="KW-0902">Two-component regulatory system</keyword>
<dbReference type="InterPro" id="IPR050482">
    <property type="entry name" value="Sensor_HK_TwoCompSys"/>
</dbReference>
<dbReference type="RefSeq" id="WP_180905557.1">
    <property type="nucleotide sequence ID" value="NZ_CP040908.1"/>
</dbReference>
<dbReference type="GO" id="GO:0046983">
    <property type="term" value="F:protein dimerization activity"/>
    <property type="evidence" value="ECO:0007669"/>
    <property type="project" value="InterPro"/>
</dbReference>
<dbReference type="PANTHER" id="PTHR24421">
    <property type="entry name" value="NITRATE/NITRITE SENSOR PROTEIN NARX-RELATED"/>
    <property type="match status" value="1"/>
</dbReference>
<dbReference type="PROSITE" id="PS50005">
    <property type="entry name" value="TPR"/>
    <property type="match status" value="2"/>
</dbReference>
<gene>
    <name evidence="13" type="ORF">FH779_17080</name>
</gene>
<evidence type="ECO:0000256" key="8">
    <source>
        <dbReference type="ARBA" id="ARBA00023012"/>
    </source>
</evidence>
<evidence type="ECO:0000256" key="10">
    <source>
        <dbReference type="SAM" id="Coils"/>
    </source>
</evidence>
<dbReference type="GeneID" id="78403204"/>
<keyword evidence="11" id="KW-0812">Transmembrane</keyword>
<feature type="coiled-coil region" evidence="10">
    <location>
        <begin position="335"/>
        <end position="382"/>
    </location>
</feature>
<dbReference type="Gene3D" id="3.30.565.10">
    <property type="entry name" value="Histidine kinase-like ATPase, C-terminal domain"/>
    <property type="match status" value="1"/>
</dbReference>
<keyword evidence="9" id="KW-0802">TPR repeat</keyword>
<keyword evidence="11" id="KW-0472">Membrane</keyword>
<evidence type="ECO:0000256" key="11">
    <source>
        <dbReference type="SAM" id="Phobius"/>
    </source>
</evidence>
<dbReference type="SMART" id="SM00387">
    <property type="entry name" value="HATPase_c"/>
    <property type="match status" value="1"/>
</dbReference>
<dbReference type="Proteomes" id="UP000510643">
    <property type="component" value="Chromosome"/>
</dbReference>
<keyword evidence="14" id="KW-1185">Reference proteome</keyword>
<feature type="repeat" description="TPR" evidence="9">
    <location>
        <begin position="105"/>
        <end position="138"/>
    </location>
</feature>